<name>A0A8G1W321_9EURO</name>
<evidence type="ECO:0000313" key="2">
    <source>
        <dbReference type="Proteomes" id="UP000249789"/>
    </source>
</evidence>
<dbReference type="VEuPathDB" id="FungiDB:BO72DRAFT_67256"/>
<protein>
    <submittedName>
        <fullName evidence="1">Uncharacterized protein</fullName>
    </submittedName>
</protein>
<dbReference type="EMBL" id="KZ824636">
    <property type="protein sequence ID" value="RAK78649.1"/>
    <property type="molecule type" value="Genomic_DNA"/>
</dbReference>
<keyword evidence="2" id="KW-1185">Reference proteome</keyword>
<dbReference type="RefSeq" id="XP_040802659.1">
    <property type="nucleotide sequence ID" value="XM_040950602.1"/>
</dbReference>
<organism evidence="1 2">
    <name type="scientific">Aspergillus fijiensis CBS 313.89</name>
    <dbReference type="NCBI Taxonomy" id="1448319"/>
    <lineage>
        <taxon>Eukaryota</taxon>
        <taxon>Fungi</taxon>
        <taxon>Dikarya</taxon>
        <taxon>Ascomycota</taxon>
        <taxon>Pezizomycotina</taxon>
        <taxon>Eurotiomycetes</taxon>
        <taxon>Eurotiomycetidae</taxon>
        <taxon>Eurotiales</taxon>
        <taxon>Aspergillaceae</taxon>
        <taxon>Aspergillus</taxon>
    </lineage>
</organism>
<dbReference type="Proteomes" id="UP000249789">
    <property type="component" value="Unassembled WGS sequence"/>
</dbReference>
<accession>A0A8G1W321</accession>
<reference evidence="1 2" key="1">
    <citation type="submission" date="2018-02" db="EMBL/GenBank/DDBJ databases">
        <title>The genomes of Aspergillus section Nigri reveals drivers in fungal speciation.</title>
        <authorList>
            <consortium name="DOE Joint Genome Institute"/>
            <person name="Vesth T.C."/>
            <person name="Nybo J."/>
            <person name="Theobald S."/>
            <person name="Brandl J."/>
            <person name="Frisvad J.C."/>
            <person name="Nielsen K.F."/>
            <person name="Lyhne E.K."/>
            <person name="Kogle M.E."/>
            <person name="Kuo A."/>
            <person name="Riley R."/>
            <person name="Clum A."/>
            <person name="Nolan M."/>
            <person name="Lipzen A."/>
            <person name="Salamov A."/>
            <person name="Henrissat B."/>
            <person name="Wiebenga A."/>
            <person name="De vries R.P."/>
            <person name="Grigoriev I.V."/>
            <person name="Mortensen U.H."/>
            <person name="Andersen M.R."/>
            <person name="Baker S.E."/>
        </authorList>
    </citation>
    <scope>NUCLEOTIDE SEQUENCE [LARGE SCALE GENOMIC DNA]</scope>
    <source>
        <strain evidence="1 2">CBS 313.89</strain>
    </source>
</reference>
<proteinExistence type="predicted"/>
<dbReference type="AlphaFoldDB" id="A0A8G1W321"/>
<sequence length="63" mass="6913">MIPLAFSTLCLDDGYAAGLRTNSLDGRVDDFPASHSHYICTYGFIISPLHEGYGMDIDWMAIG</sequence>
<gene>
    <name evidence="1" type="ORF">BO72DRAFT_67256</name>
</gene>
<evidence type="ECO:0000313" key="1">
    <source>
        <dbReference type="EMBL" id="RAK78649.1"/>
    </source>
</evidence>
<dbReference type="GeneID" id="63867937"/>